<organism evidence="1 2">
    <name type="scientific">Glycine soja</name>
    <name type="common">Wild soybean</name>
    <dbReference type="NCBI Taxonomy" id="3848"/>
    <lineage>
        <taxon>Eukaryota</taxon>
        <taxon>Viridiplantae</taxon>
        <taxon>Streptophyta</taxon>
        <taxon>Embryophyta</taxon>
        <taxon>Tracheophyta</taxon>
        <taxon>Spermatophyta</taxon>
        <taxon>Magnoliopsida</taxon>
        <taxon>eudicotyledons</taxon>
        <taxon>Gunneridae</taxon>
        <taxon>Pentapetalae</taxon>
        <taxon>rosids</taxon>
        <taxon>fabids</taxon>
        <taxon>Fabales</taxon>
        <taxon>Fabaceae</taxon>
        <taxon>Papilionoideae</taxon>
        <taxon>50 kb inversion clade</taxon>
        <taxon>NPAAA clade</taxon>
        <taxon>indigoferoid/millettioid clade</taxon>
        <taxon>Phaseoleae</taxon>
        <taxon>Glycine</taxon>
        <taxon>Glycine subgen. Soja</taxon>
    </lineage>
</organism>
<proteinExistence type="predicted"/>
<evidence type="ECO:0000313" key="2">
    <source>
        <dbReference type="Proteomes" id="UP000289340"/>
    </source>
</evidence>
<keyword evidence="2" id="KW-1185">Reference proteome</keyword>
<evidence type="ECO:0000313" key="1">
    <source>
        <dbReference type="EMBL" id="RZB84497.1"/>
    </source>
</evidence>
<dbReference type="AlphaFoldDB" id="A0A445IES4"/>
<reference evidence="1 2" key="1">
    <citation type="submission" date="2018-09" db="EMBL/GenBank/DDBJ databases">
        <title>A high-quality reference genome of wild soybean provides a powerful tool to mine soybean genomes.</title>
        <authorList>
            <person name="Xie M."/>
            <person name="Chung C.Y.L."/>
            <person name="Li M.-W."/>
            <person name="Wong F.-L."/>
            <person name="Chan T.-F."/>
            <person name="Lam H.-M."/>
        </authorList>
    </citation>
    <scope>NUCLEOTIDE SEQUENCE [LARGE SCALE GENOMIC DNA]</scope>
    <source>
        <strain evidence="2">cv. W05</strain>
        <tissue evidence="1">Hypocotyl of etiolated seedlings</tissue>
    </source>
</reference>
<gene>
    <name evidence="1" type="ORF">D0Y65_032695</name>
</gene>
<dbReference type="Proteomes" id="UP000289340">
    <property type="component" value="Chromosome 11"/>
</dbReference>
<protein>
    <submittedName>
        <fullName evidence="1">Uncharacterized protein</fullName>
    </submittedName>
</protein>
<accession>A0A445IES4</accession>
<dbReference type="SMR" id="A0A445IES4"/>
<sequence>MTCQTAELNIFALGAMTQLVRVESNIVAIATCIESALSASLFLGAIVVAGTIGQHFWCLVMALMCDGASRGQGVEFDD</sequence>
<comment type="caution">
    <text evidence="1">The sequence shown here is derived from an EMBL/GenBank/DDBJ whole genome shotgun (WGS) entry which is preliminary data.</text>
</comment>
<dbReference type="EMBL" id="QZWG01000011">
    <property type="protein sequence ID" value="RZB84497.1"/>
    <property type="molecule type" value="Genomic_DNA"/>
</dbReference>
<name>A0A445IES4_GLYSO</name>